<evidence type="ECO:0000313" key="6">
    <source>
        <dbReference type="Proteomes" id="UP000464954"/>
    </source>
</evidence>
<keyword evidence="3" id="KW-0732">Signal</keyword>
<keyword evidence="2 5" id="KW-0378">Hydrolase</keyword>
<gene>
    <name evidence="5" type="ORF">GT409_05660</name>
</gene>
<dbReference type="KEGG" id="taer:GT409_05660"/>
<sequence length="348" mass="38552">MKKCCVPLLIVLSTLSTFAQRPERTSENTPKLAELLEMRPQLDQNRDGILTMKEAFEGRDRKKRPAQPNQIAPTFADVSYGNHPSMKLDFWKADSGRPSALVVWIHGGGFRSGDKAPANSVLLKAFLDAGVSFASINYRLSDIGPYPMQMNDSARAIQFLRSKAGEWNIDPDRIAAGGGSAGSGISQWLAFHDDLADPESSDPIEHFSTRLRCALALNMQSTYDPRIIKEIIPGAAYKNNALPAFYGLSDDWNLSTAEIDADLDALFKDASPITHLTKDDPPVFVFHTERTRTDGNIHHPNFGTHLENAMQKLGIECVRRTDADYSSPNAQYDEMIEFTLKHLGVSAE</sequence>
<dbReference type="PANTHER" id="PTHR48081:SF30">
    <property type="entry name" value="ACETYL-HYDROLASE LIPR-RELATED"/>
    <property type="match status" value="1"/>
</dbReference>
<organism evidence="5 6">
    <name type="scientific">Tichowtungia aerotolerans</name>
    <dbReference type="NCBI Taxonomy" id="2697043"/>
    <lineage>
        <taxon>Bacteria</taxon>
        <taxon>Pseudomonadati</taxon>
        <taxon>Kiritimatiellota</taxon>
        <taxon>Tichowtungiia</taxon>
        <taxon>Tichowtungiales</taxon>
        <taxon>Tichowtungiaceae</taxon>
        <taxon>Tichowtungia</taxon>
    </lineage>
</organism>
<comment type="similarity">
    <text evidence="1">Belongs to the 'GDXG' lipolytic enzyme family.</text>
</comment>
<name>A0A6P1MCY4_9BACT</name>
<dbReference type="AlphaFoldDB" id="A0A6P1MCY4"/>
<dbReference type="Gene3D" id="3.40.50.1820">
    <property type="entry name" value="alpha/beta hydrolase"/>
    <property type="match status" value="1"/>
</dbReference>
<accession>A0A6P1MCY4</accession>
<dbReference type="RefSeq" id="WP_160627779.1">
    <property type="nucleotide sequence ID" value="NZ_CP047593.1"/>
</dbReference>
<dbReference type="Proteomes" id="UP000464954">
    <property type="component" value="Chromosome"/>
</dbReference>
<feature type="domain" description="BD-FAE-like" evidence="4">
    <location>
        <begin position="94"/>
        <end position="290"/>
    </location>
</feature>
<evidence type="ECO:0000259" key="4">
    <source>
        <dbReference type="Pfam" id="PF20434"/>
    </source>
</evidence>
<dbReference type="InterPro" id="IPR049492">
    <property type="entry name" value="BD-FAE-like_dom"/>
</dbReference>
<dbReference type="PANTHER" id="PTHR48081">
    <property type="entry name" value="AB HYDROLASE SUPERFAMILY PROTEIN C4A8.06C"/>
    <property type="match status" value="1"/>
</dbReference>
<dbReference type="EMBL" id="CP047593">
    <property type="protein sequence ID" value="QHI68955.1"/>
    <property type="molecule type" value="Genomic_DNA"/>
</dbReference>
<proteinExistence type="inferred from homology"/>
<protein>
    <submittedName>
        <fullName evidence="5">Alpha/beta hydrolase fold domain-containing protein</fullName>
    </submittedName>
</protein>
<dbReference type="SUPFAM" id="SSF53474">
    <property type="entry name" value="alpha/beta-Hydrolases"/>
    <property type="match status" value="1"/>
</dbReference>
<dbReference type="GO" id="GO:0004806">
    <property type="term" value="F:triacylglycerol lipase activity"/>
    <property type="evidence" value="ECO:0007669"/>
    <property type="project" value="TreeGrafter"/>
</dbReference>
<dbReference type="Pfam" id="PF20434">
    <property type="entry name" value="BD-FAE"/>
    <property type="match status" value="1"/>
</dbReference>
<evidence type="ECO:0000313" key="5">
    <source>
        <dbReference type="EMBL" id="QHI68955.1"/>
    </source>
</evidence>
<reference evidence="5 6" key="1">
    <citation type="submission" date="2020-01" db="EMBL/GenBank/DDBJ databases">
        <title>Ponticoccus aerotolerans gen. nov., sp. nov., an anaerobic bacterium and proposal of Ponticoccusceae fam. nov., Ponticoccusles ord. nov. and Ponticoccuse classis nov. in the phylum Kiritimatiellaeota.</title>
        <authorList>
            <person name="Zhou L.Y."/>
            <person name="Du Z.J."/>
        </authorList>
    </citation>
    <scope>NUCLEOTIDE SEQUENCE [LARGE SCALE GENOMIC DNA]</scope>
    <source>
        <strain evidence="5 6">S-5007</strain>
    </source>
</reference>
<evidence type="ECO:0000256" key="1">
    <source>
        <dbReference type="ARBA" id="ARBA00010515"/>
    </source>
</evidence>
<keyword evidence="6" id="KW-1185">Reference proteome</keyword>
<feature type="chain" id="PRO_5026941264" evidence="3">
    <location>
        <begin position="20"/>
        <end position="348"/>
    </location>
</feature>
<dbReference type="InterPro" id="IPR029058">
    <property type="entry name" value="AB_hydrolase_fold"/>
</dbReference>
<evidence type="ECO:0000256" key="3">
    <source>
        <dbReference type="SAM" id="SignalP"/>
    </source>
</evidence>
<evidence type="ECO:0000256" key="2">
    <source>
        <dbReference type="ARBA" id="ARBA00022801"/>
    </source>
</evidence>
<feature type="signal peptide" evidence="3">
    <location>
        <begin position="1"/>
        <end position="19"/>
    </location>
</feature>
<dbReference type="InterPro" id="IPR050300">
    <property type="entry name" value="GDXG_lipolytic_enzyme"/>
</dbReference>